<name>A0A499UQC7_9ACTN</name>
<dbReference type="PANTHER" id="PTHR46796">
    <property type="entry name" value="HTH-TYPE TRANSCRIPTIONAL ACTIVATOR RHAS-RELATED"/>
    <property type="match status" value="1"/>
</dbReference>
<feature type="domain" description="HTH araC/xylS-type" evidence="4">
    <location>
        <begin position="1"/>
        <end position="59"/>
    </location>
</feature>
<dbReference type="InterPro" id="IPR050204">
    <property type="entry name" value="AraC_XylS_family_regulators"/>
</dbReference>
<dbReference type="InterPro" id="IPR009057">
    <property type="entry name" value="Homeodomain-like_sf"/>
</dbReference>
<evidence type="ECO:0000259" key="4">
    <source>
        <dbReference type="PROSITE" id="PS01124"/>
    </source>
</evidence>
<organism evidence="5 6">
    <name type="scientific">Streptomyces antimycoticus</name>
    <dbReference type="NCBI Taxonomy" id="68175"/>
    <lineage>
        <taxon>Bacteria</taxon>
        <taxon>Bacillati</taxon>
        <taxon>Actinomycetota</taxon>
        <taxon>Actinomycetes</taxon>
        <taxon>Kitasatosporales</taxon>
        <taxon>Streptomycetaceae</taxon>
        <taxon>Streptomyces</taxon>
        <taxon>Streptomyces violaceusniger group</taxon>
    </lineage>
</organism>
<reference evidence="5 6" key="1">
    <citation type="journal article" date="2020" name="Int. J. Syst. Evol. Microbiol.">
        <title>Reclassification of Streptomyces castelarensis and Streptomyces sporoclivatus as later heterotypic synonyms of Streptomyces antimycoticus.</title>
        <authorList>
            <person name="Komaki H."/>
            <person name="Tamura T."/>
        </authorList>
    </citation>
    <scope>NUCLEOTIDE SEQUENCE [LARGE SCALE GENOMIC DNA]</scope>
    <source>
        <strain evidence="5 6">NBRC 100767</strain>
    </source>
</reference>
<dbReference type="Proteomes" id="UP000463951">
    <property type="component" value="Chromosome"/>
</dbReference>
<dbReference type="SUPFAM" id="SSF46689">
    <property type="entry name" value="Homeodomain-like"/>
    <property type="match status" value="1"/>
</dbReference>
<dbReference type="SMART" id="SM00342">
    <property type="entry name" value="HTH_ARAC"/>
    <property type="match status" value="1"/>
</dbReference>
<dbReference type="PRINTS" id="PR00032">
    <property type="entry name" value="HTHARAC"/>
</dbReference>
<keyword evidence="1" id="KW-0805">Transcription regulation</keyword>
<evidence type="ECO:0000256" key="3">
    <source>
        <dbReference type="ARBA" id="ARBA00023163"/>
    </source>
</evidence>
<dbReference type="InterPro" id="IPR020449">
    <property type="entry name" value="Tscrpt_reg_AraC-type_HTH"/>
</dbReference>
<evidence type="ECO:0000313" key="6">
    <source>
        <dbReference type="Proteomes" id="UP000463951"/>
    </source>
</evidence>
<dbReference type="AlphaFoldDB" id="A0A499UQC7"/>
<protein>
    <recommendedName>
        <fullName evidence="4">HTH araC/xylS-type domain-containing protein</fullName>
    </recommendedName>
</protein>
<dbReference type="PANTHER" id="PTHR46796:SF7">
    <property type="entry name" value="ARAC FAMILY TRANSCRIPTIONAL REGULATOR"/>
    <property type="match status" value="1"/>
</dbReference>
<dbReference type="Pfam" id="PF12833">
    <property type="entry name" value="HTH_18"/>
    <property type="match status" value="1"/>
</dbReference>
<dbReference type="EMBL" id="AP019620">
    <property type="protein sequence ID" value="BBJ39411.1"/>
    <property type="molecule type" value="Genomic_DNA"/>
</dbReference>
<proteinExistence type="predicted"/>
<dbReference type="PROSITE" id="PS01124">
    <property type="entry name" value="HTH_ARAC_FAMILY_2"/>
    <property type="match status" value="1"/>
</dbReference>
<evidence type="ECO:0000313" key="5">
    <source>
        <dbReference type="EMBL" id="BBJ39411.1"/>
    </source>
</evidence>
<dbReference type="GO" id="GO:0043565">
    <property type="term" value="F:sequence-specific DNA binding"/>
    <property type="evidence" value="ECO:0007669"/>
    <property type="project" value="InterPro"/>
</dbReference>
<gene>
    <name evidence="5" type="ORF">SSPO_021290</name>
</gene>
<keyword evidence="2" id="KW-0238">DNA-binding</keyword>
<evidence type="ECO:0000256" key="1">
    <source>
        <dbReference type="ARBA" id="ARBA00023015"/>
    </source>
</evidence>
<dbReference type="Gene3D" id="1.10.10.60">
    <property type="entry name" value="Homeodomain-like"/>
    <property type="match status" value="1"/>
</dbReference>
<dbReference type="GO" id="GO:0003700">
    <property type="term" value="F:DNA-binding transcription factor activity"/>
    <property type="evidence" value="ECO:0007669"/>
    <property type="project" value="InterPro"/>
</dbReference>
<sequence>MPPLRYATELRMLLAGQWLAQDTAPIQSVAQRLGYTSQAAFSRAFKRVTGRPPGAGRDIPLARAAEEVG</sequence>
<keyword evidence="3" id="KW-0804">Transcription</keyword>
<accession>A0A499UQC7</accession>
<dbReference type="InterPro" id="IPR018060">
    <property type="entry name" value="HTH_AraC"/>
</dbReference>
<evidence type="ECO:0000256" key="2">
    <source>
        <dbReference type="ARBA" id="ARBA00023125"/>
    </source>
</evidence>